<sequence>MSDSIKDRITTDFGKVKTQGGTRATRIGEIVREAASQAITELKAGSGEIGTIAKDTFSSISNNLNEPGQESTEEPTSRGSKTVNLFTTLKNRLVVELKSRLITLDATLTSRYGDRYQAVKQRVEKLADQYNNAIANAEAQGSDPLQQKQTEFETKVGEAGTSVARKELQIRQQLKDLLQTAAAKL</sequence>
<evidence type="ECO:0000313" key="2">
    <source>
        <dbReference type="EMBL" id="PSB15552.1"/>
    </source>
</evidence>
<keyword evidence="3" id="KW-1185">Reference proteome</keyword>
<evidence type="ECO:0000313" key="3">
    <source>
        <dbReference type="Proteomes" id="UP000238634"/>
    </source>
</evidence>
<reference evidence="2 3" key="1">
    <citation type="submission" date="2018-02" db="EMBL/GenBank/DDBJ databases">
        <authorList>
            <person name="Cohen D.B."/>
            <person name="Kent A.D."/>
        </authorList>
    </citation>
    <scope>NUCLEOTIDE SEQUENCE [LARGE SCALE GENOMIC DNA]</scope>
    <source>
        <strain evidence="2 3">ULC007</strain>
    </source>
</reference>
<accession>A0A2T1D4W4</accession>
<organism evidence="2 3">
    <name type="scientific">Phormidesmis priestleyi ULC007</name>
    <dbReference type="NCBI Taxonomy" id="1920490"/>
    <lineage>
        <taxon>Bacteria</taxon>
        <taxon>Bacillati</taxon>
        <taxon>Cyanobacteriota</taxon>
        <taxon>Cyanophyceae</taxon>
        <taxon>Leptolyngbyales</taxon>
        <taxon>Leptolyngbyaceae</taxon>
        <taxon>Phormidesmis</taxon>
    </lineage>
</organism>
<name>A0A2T1D4W4_9CYAN</name>
<feature type="compositionally biased region" description="Polar residues" evidence="1">
    <location>
        <begin position="60"/>
        <end position="70"/>
    </location>
</feature>
<evidence type="ECO:0008006" key="4">
    <source>
        <dbReference type="Google" id="ProtNLM"/>
    </source>
</evidence>
<dbReference type="STRING" id="1920490.GCA_001895925_02859"/>
<gene>
    <name evidence="2" type="ORF">C7B65_24100</name>
</gene>
<comment type="caution">
    <text evidence="2">The sequence shown here is derived from an EMBL/GenBank/DDBJ whole genome shotgun (WGS) entry which is preliminary data.</text>
</comment>
<proteinExistence type="predicted"/>
<dbReference type="EMBL" id="PVWG01000058">
    <property type="protein sequence ID" value="PSB15552.1"/>
    <property type="molecule type" value="Genomic_DNA"/>
</dbReference>
<dbReference type="Proteomes" id="UP000238634">
    <property type="component" value="Unassembled WGS sequence"/>
</dbReference>
<dbReference type="AlphaFoldDB" id="A0A2T1D4W4"/>
<protein>
    <recommendedName>
        <fullName evidence="4">Histidine kinase</fullName>
    </recommendedName>
</protein>
<dbReference type="RefSeq" id="WP_073075011.1">
    <property type="nucleotide sequence ID" value="NZ_MPPI01000055.1"/>
</dbReference>
<evidence type="ECO:0000256" key="1">
    <source>
        <dbReference type="SAM" id="MobiDB-lite"/>
    </source>
</evidence>
<reference evidence="2 3" key="2">
    <citation type="submission" date="2018-03" db="EMBL/GenBank/DDBJ databases">
        <title>The ancient ancestry and fast evolution of plastids.</title>
        <authorList>
            <person name="Moore K.R."/>
            <person name="Magnabosco C."/>
            <person name="Momper L."/>
            <person name="Gold D.A."/>
            <person name="Bosak T."/>
            <person name="Fournier G.P."/>
        </authorList>
    </citation>
    <scope>NUCLEOTIDE SEQUENCE [LARGE SCALE GENOMIC DNA]</scope>
    <source>
        <strain evidence="2 3">ULC007</strain>
    </source>
</reference>
<feature type="region of interest" description="Disordered" evidence="1">
    <location>
        <begin position="60"/>
        <end position="81"/>
    </location>
</feature>
<dbReference type="OrthoDB" id="508829at2"/>